<dbReference type="FunFam" id="3.30.810.10:FF:000001">
    <property type="entry name" value="1-phosphatidylinositol 3-phosphate 5-kinase FAB1"/>
    <property type="match status" value="1"/>
</dbReference>
<name>A0A1Y1U972_9FUNG</name>
<feature type="region of interest" description="Disordered" evidence="4">
    <location>
        <begin position="1"/>
        <end position="122"/>
    </location>
</feature>
<proteinExistence type="predicted"/>
<evidence type="ECO:0000259" key="5">
    <source>
        <dbReference type="PROSITE" id="PS51455"/>
    </source>
</evidence>
<feature type="compositionally biased region" description="Basic and acidic residues" evidence="4">
    <location>
        <begin position="68"/>
        <end position="77"/>
    </location>
</feature>
<protein>
    <submittedName>
        <fullName evidence="6">SAICAR synthase-like protein</fullName>
    </submittedName>
</protein>
<dbReference type="SMART" id="SM00330">
    <property type="entry name" value="PIPKc"/>
    <property type="match status" value="1"/>
</dbReference>
<feature type="compositionally biased region" description="Acidic residues" evidence="4">
    <location>
        <begin position="78"/>
        <end position="115"/>
    </location>
</feature>
<keyword evidence="7" id="KW-1185">Reference proteome</keyword>
<reference evidence="6 7" key="2">
    <citation type="submission" date="2016-08" db="EMBL/GenBank/DDBJ databases">
        <title>Pervasive Adenine N6-methylation of Active Genes in Fungi.</title>
        <authorList>
            <consortium name="DOE Joint Genome Institute"/>
            <person name="Mondo S.J."/>
            <person name="Dannebaum R.O."/>
            <person name="Kuo R.C."/>
            <person name="Labutti K."/>
            <person name="Haridas S."/>
            <person name="Kuo A."/>
            <person name="Salamov A."/>
            <person name="Ahrendt S.R."/>
            <person name="Lipzen A."/>
            <person name="Sullivan W."/>
            <person name="Andreopoulos W.B."/>
            <person name="Clum A."/>
            <person name="Lindquist E."/>
            <person name="Daum C."/>
            <person name="Ramamoorthy G.K."/>
            <person name="Gryganskyi A."/>
            <person name="Culley D."/>
            <person name="Magnuson J.K."/>
            <person name="James T.Y."/>
            <person name="O'Malley M.A."/>
            <person name="Stajich J.E."/>
            <person name="Spatafora J.W."/>
            <person name="Visel A."/>
            <person name="Grigoriev I.V."/>
        </authorList>
    </citation>
    <scope>NUCLEOTIDE SEQUENCE [LARGE SCALE GENOMIC DNA]</scope>
    <source>
        <strain evidence="7">finn</strain>
    </source>
</reference>
<evidence type="ECO:0000256" key="1">
    <source>
        <dbReference type="ARBA" id="ARBA00022741"/>
    </source>
</evidence>
<feature type="compositionally biased region" description="Low complexity" evidence="4">
    <location>
        <begin position="48"/>
        <end position="60"/>
    </location>
</feature>
<evidence type="ECO:0000256" key="2">
    <source>
        <dbReference type="ARBA" id="ARBA00022840"/>
    </source>
</evidence>
<dbReference type="InterPro" id="IPR044769">
    <property type="entry name" value="PIKfyve_PIPKc"/>
</dbReference>
<dbReference type="Gene3D" id="3.30.810.10">
    <property type="entry name" value="2-Layer Sandwich"/>
    <property type="match status" value="1"/>
</dbReference>
<dbReference type="GO" id="GO:0046854">
    <property type="term" value="P:phosphatidylinositol phosphate biosynthetic process"/>
    <property type="evidence" value="ECO:0007669"/>
    <property type="project" value="TreeGrafter"/>
</dbReference>
<feature type="compositionally biased region" description="Basic and acidic residues" evidence="4">
    <location>
        <begin position="419"/>
        <end position="434"/>
    </location>
</feature>
<reference evidence="6 7" key="1">
    <citation type="submission" date="2016-08" db="EMBL/GenBank/DDBJ databases">
        <title>Genomes of anaerobic fungi encode conserved fungal cellulosomes for biomass hydrolysis.</title>
        <authorList>
            <consortium name="DOE Joint Genome Institute"/>
            <person name="Haitjema C.H."/>
            <person name="Gilmore S.P."/>
            <person name="Henske J.K."/>
            <person name="Solomon K.V."/>
            <person name="De Groot R."/>
            <person name="Kuo A."/>
            <person name="Mondo S.J."/>
            <person name="Salamov A.A."/>
            <person name="Labutti K."/>
            <person name="Zhao Z."/>
            <person name="Chiniquy J."/>
            <person name="Barry K."/>
            <person name="Brewer H.M."/>
            <person name="Purvine S.O."/>
            <person name="Wright A.T."/>
            <person name="Boxma B."/>
            <person name="Van Alen T."/>
            <person name="Hackstein J.H."/>
            <person name="Baker S.E."/>
            <person name="Grigoriev I.V."/>
            <person name="O'Malley M.A."/>
        </authorList>
    </citation>
    <scope>NUCLEOTIDE SEQUENCE [LARGE SCALE GENOMIC DNA]</scope>
    <source>
        <strain evidence="7">finn</strain>
    </source>
</reference>
<dbReference type="CDD" id="cd17300">
    <property type="entry name" value="PIPKc_PIKfyve"/>
    <property type="match status" value="1"/>
</dbReference>
<dbReference type="InterPro" id="IPR027483">
    <property type="entry name" value="PInositol-4-P-4/5-kinase_C_sf"/>
</dbReference>
<dbReference type="Proteomes" id="UP000193719">
    <property type="component" value="Unassembled WGS sequence"/>
</dbReference>
<feature type="region of interest" description="Disordered" evidence="4">
    <location>
        <begin position="419"/>
        <end position="450"/>
    </location>
</feature>
<dbReference type="GO" id="GO:0005524">
    <property type="term" value="F:ATP binding"/>
    <property type="evidence" value="ECO:0007669"/>
    <property type="project" value="UniProtKB-UniRule"/>
</dbReference>
<dbReference type="PROSITE" id="PS51455">
    <property type="entry name" value="PIPK"/>
    <property type="match status" value="1"/>
</dbReference>
<keyword evidence="2 3" id="KW-0067">ATP-binding</keyword>
<keyword evidence="3" id="KW-0808">Transferase</keyword>
<accession>A0A1Y1U972</accession>
<organism evidence="6 7">
    <name type="scientific">Piromyces finnis</name>
    <dbReference type="NCBI Taxonomy" id="1754191"/>
    <lineage>
        <taxon>Eukaryota</taxon>
        <taxon>Fungi</taxon>
        <taxon>Fungi incertae sedis</taxon>
        <taxon>Chytridiomycota</taxon>
        <taxon>Chytridiomycota incertae sedis</taxon>
        <taxon>Neocallimastigomycetes</taxon>
        <taxon>Neocallimastigales</taxon>
        <taxon>Neocallimastigaceae</taxon>
        <taxon>Piromyces</taxon>
    </lineage>
</organism>
<dbReference type="GO" id="GO:0000329">
    <property type="term" value="C:fungal-type vacuole membrane"/>
    <property type="evidence" value="ECO:0007669"/>
    <property type="project" value="TreeGrafter"/>
</dbReference>
<dbReference type="GO" id="GO:0010008">
    <property type="term" value="C:endosome membrane"/>
    <property type="evidence" value="ECO:0007669"/>
    <property type="project" value="TreeGrafter"/>
</dbReference>
<keyword evidence="3" id="KW-0418">Kinase</keyword>
<dbReference type="InterPro" id="IPR027484">
    <property type="entry name" value="PInositol-4-P-5-kinase_N"/>
</dbReference>
<dbReference type="AlphaFoldDB" id="A0A1Y1U972"/>
<dbReference type="Pfam" id="PF01504">
    <property type="entry name" value="PIP5K"/>
    <property type="match status" value="1"/>
</dbReference>
<gene>
    <name evidence="6" type="ORF">BCR36DRAFT_447380</name>
</gene>
<sequence length="922" mass="105028">MTVGRDDSTDPMMKPSRDISISFPELGNSPSQSSPLQSIVNHNESLEENANANANVTENDNNIEFDLEMGKLDAKDAVEEDEEEDEIESMNDRNELDEEEGEDGDDEEEEEEDEKVVESKEDVKRNSLHKFNMKSLTTNKLRKMKINKARRSRSRSLLINHSGGRFDNDPYSYGRIQMLLMENSFSPFKDHPFFNGKHKLKSISSVFGSPVDSNYLFMNVIKNDDNNDDNNIAPVEIDKNLLTFKDDDDKKENTSLKINTNITNFSHLIDDALPIISDSLNNANSEDVGIEPESIIMEKKNSMNESLMILPGSPQRVKTDPTLDTSSIYSKNTFLESDAKSHDQKFQMDDDAEQNSPLLEMEYIDSLLVSETADNATTIMSDIRPSMPNPTTSVFLRTNSIHKLKRTNSVKEQRVKMDLENGNRFDSRHDKPENEENILTSPPLSLTDRNSKDNNLALTSLEYDLPLDITDVISVTPLTYNNESDNETDTEIEKMSIMKTLSQFWTNSSHFSPLDYPFPPDQHIFRGSLVIVREDEPSSVIAFALNSREYRNSLLQQQQQFQPQSLPRRHNNSIHSVGHNGSIINALTSYATTTSVNSAVDSENLNTPVSAVTNGSNVNTTNGSTNLVETQNSALPTHSNASGIVNDDNVPDEENTTREFMDGSTRIFCKIFYPEKFENLRKNCGVDKIYIQSLSHCLKWSNDGVNQVQPFLKTRDDRFIVKQLSRPEMDAFLKFADEYFEYLNNVFYNKTPTSLAKIYGIYRFGIKNPNSGKNIRMDVLVMEISFMVISVQRVLLEIDMHNLPERKMKVLLDENLLELINEQPLYIREYSKNLLFTSVWKDTSFLSQLNVMDYSLVVGVDNETQELITGIVETFTWDKKLESWGKRNSILGGGGKDPTIISPVQYKNRFRESMARYFLMVN</sequence>
<dbReference type="GO" id="GO:0000285">
    <property type="term" value="F:1-phosphatidylinositol-3-phosphate 5-kinase activity"/>
    <property type="evidence" value="ECO:0007669"/>
    <property type="project" value="InterPro"/>
</dbReference>
<dbReference type="PANTHER" id="PTHR45748:SF7">
    <property type="entry name" value="1-PHOSPHATIDYLINOSITOL 3-PHOSPHATE 5-KINASE-RELATED"/>
    <property type="match status" value="1"/>
</dbReference>
<dbReference type="InterPro" id="IPR002498">
    <property type="entry name" value="PInositol-4-P-4/5-kinase_core"/>
</dbReference>
<evidence type="ECO:0000313" key="7">
    <source>
        <dbReference type="Proteomes" id="UP000193719"/>
    </source>
</evidence>
<comment type="caution">
    <text evidence="6">The sequence shown here is derived from an EMBL/GenBank/DDBJ whole genome shotgun (WGS) entry which is preliminary data.</text>
</comment>
<evidence type="ECO:0000256" key="4">
    <source>
        <dbReference type="SAM" id="MobiDB-lite"/>
    </source>
</evidence>
<feature type="compositionally biased region" description="Polar residues" evidence="4">
    <location>
        <begin position="437"/>
        <end position="450"/>
    </location>
</feature>
<evidence type="ECO:0000256" key="3">
    <source>
        <dbReference type="PROSITE-ProRule" id="PRU00781"/>
    </source>
</evidence>
<dbReference type="PANTHER" id="PTHR45748">
    <property type="entry name" value="1-PHOSPHATIDYLINOSITOL 3-PHOSPHATE 5-KINASE-RELATED"/>
    <property type="match status" value="1"/>
</dbReference>
<feature type="compositionally biased region" description="Polar residues" evidence="4">
    <location>
        <begin position="28"/>
        <end position="40"/>
    </location>
</feature>
<dbReference type="SUPFAM" id="SSF56104">
    <property type="entry name" value="SAICAR synthase-like"/>
    <property type="match status" value="1"/>
</dbReference>
<evidence type="ECO:0000313" key="6">
    <source>
        <dbReference type="EMBL" id="ORX34094.1"/>
    </source>
</evidence>
<dbReference type="EMBL" id="MCFH01000194">
    <property type="protein sequence ID" value="ORX34094.1"/>
    <property type="molecule type" value="Genomic_DNA"/>
</dbReference>
<keyword evidence="1 3" id="KW-0547">Nucleotide-binding</keyword>
<feature type="domain" description="PIPK" evidence="5">
    <location>
        <begin position="597"/>
        <end position="918"/>
    </location>
</feature>
<dbReference type="STRING" id="1754191.A0A1Y1U972"/>
<dbReference type="Gene3D" id="3.30.800.10">
    <property type="entry name" value="Phosphatidylinositol Phosphate Kinase II Beta"/>
    <property type="match status" value="1"/>
</dbReference>
<dbReference type="OrthoDB" id="158357at2759"/>